<feature type="transmembrane region" description="Helical" evidence="1">
    <location>
        <begin position="221"/>
        <end position="239"/>
    </location>
</feature>
<keyword evidence="1" id="KW-0472">Membrane</keyword>
<evidence type="ECO:0000313" key="2">
    <source>
        <dbReference type="EMBL" id="EZA55929.1"/>
    </source>
</evidence>
<protein>
    <recommendedName>
        <fullName evidence="4">Transmembrane protein</fullName>
    </recommendedName>
</protein>
<dbReference type="AlphaFoldDB" id="A0A026WLF1"/>
<evidence type="ECO:0000256" key="1">
    <source>
        <dbReference type="SAM" id="Phobius"/>
    </source>
</evidence>
<dbReference type="Proteomes" id="UP000053097">
    <property type="component" value="Unassembled WGS sequence"/>
</dbReference>
<accession>A0A026WLF1</accession>
<keyword evidence="3" id="KW-1185">Reference proteome</keyword>
<feature type="transmembrane region" description="Helical" evidence="1">
    <location>
        <begin position="42"/>
        <end position="65"/>
    </location>
</feature>
<evidence type="ECO:0000313" key="3">
    <source>
        <dbReference type="Proteomes" id="UP000053097"/>
    </source>
</evidence>
<keyword evidence="1" id="KW-0812">Transmembrane</keyword>
<proteinExistence type="predicted"/>
<feature type="transmembrane region" description="Helical" evidence="1">
    <location>
        <begin position="146"/>
        <end position="168"/>
    </location>
</feature>
<feature type="transmembrane region" description="Helical" evidence="1">
    <location>
        <begin position="180"/>
        <end position="209"/>
    </location>
</feature>
<reference evidence="2 3" key="1">
    <citation type="journal article" date="2014" name="Curr. Biol.">
        <title>The genome of the clonal raider ant Cerapachys biroi.</title>
        <authorList>
            <person name="Oxley P.R."/>
            <person name="Ji L."/>
            <person name="Fetter-Pruneda I."/>
            <person name="McKenzie S.K."/>
            <person name="Li C."/>
            <person name="Hu H."/>
            <person name="Zhang G."/>
            <person name="Kronauer D.J."/>
        </authorList>
    </citation>
    <scope>NUCLEOTIDE SEQUENCE [LARGE SCALE GENOMIC DNA]</scope>
</reference>
<feature type="transmembrane region" description="Helical" evidence="1">
    <location>
        <begin position="271"/>
        <end position="288"/>
    </location>
</feature>
<organism evidence="2 3">
    <name type="scientific">Ooceraea biroi</name>
    <name type="common">Clonal raider ant</name>
    <name type="synonym">Cerapachys biroi</name>
    <dbReference type="NCBI Taxonomy" id="2015173"/>
    <lineage>
        <taxon>Eukaryota</taxon>
        <taxon>Metazoa</taxon>
        <taxon>Ecdysozoa</taxon>
        <taxon>Arthropoda</taxon>
        <taxon>Hexapoda</taxon>
        <taxon>Insecta</taxon>
        <taxon>Pterygota</taxon>
        <taxon>Neoptera</taxon>
        <taxon>Endopterygota</taxon>
        <taxon>Hymenoptera</taxon>
        <taxon>Apocrita</taxon>
        <taxon>Aculeata</taxon>
        <taxon>Formicoidea</taxon>
        <taxon>Formicidae</taxon>
        <taxon>Dorylinae</taxon>
        <taxon>Ooceraea</taxon>
    </lineage>
</organism>
<evidence type="ECO:0008006" key="4">
    <source>
        <dbReference type="Google" id="ProtNLM"/>
    </source>
</evidence>
<keyword evidence="1" id="KW-1133">Transmembrane helix</keyword>
<dbReference type="EMBL" id="KK107182">
    <property type="protein sequence ID" value="EZA55929.1"/>
    <property type="molecule type" value="Genomic_DNA"/>
</dbReference>
<feature type="transmembrane region" description="Helical" evidence="1">
    <location>
        <begin position="245"/>
        <end position="264"/>
    </location>
</feature>
<gene>
    <name evidence="2" type="ORF">X777_03614</name>
</gene>
<name>A0A026WLF1_OOCBI</name>
<sequence length="307" mass="34793">MTSGVNLLLRVSPIHRYYDAYRWCNRSALRLVRWRVAVHRPALHVCLRLVLLLVILLLVLGLAYVHRHLIRLRFRPLEIDPETDVVAIRSEFPEQARAVLVRWHSYGDGLAMTDLDDGIARLPPDDLLELFHALPRPHVRGRDGRPIVHIVGVVIVQGHALVRVLLLVTFARRGILGLDVLLVLFLLHVLDEFLVLVQLLHVLVIVLLLQLPDQNALLFRVARVLLLGVHFELIVGLLIQSVLDLSPVGLLSQSFFLLLLPLLLQFLKLPVLLELLGLLLLLESLLLLEVSLLRFDHGSEQGTQLVE</sequence>